<keyword evidence="4" id="KW-0804">Transcription</keyword>
<dbReference type="PANTHER" id="PTHR31845">
    <property type="entry name" value="FINGER DOMAIN PROTEIN, PUTATIVE-RELATED"/>
    <property type="match status" value="1"/>
</dbReference>
<accession>A0ABR3USE5</accession>
<name>A0ABR3USE5_9PLEO</name>
<organism evidence="6 7">
    <name type="scientific">Alternaria dauci</name>
    <dbReference type="NCBI Taxonomy" id="48095"/>
    <lineage>
        <taxon>Eukaryota</taxon>
        <taxon>Fungi</taxon>
        <taxon>Dikarya</taxon>
        <taxon>Ascomycota</taxon>
        <taxon>Pezizomycotina</taxon>
        <taxon>Dothideomycetes</taxon>
        <taxon>Pleosporomycetidae</taxon>
        <taxon>Pleosporales</taxon>
        <taxon>Pleosporineae</taxon>
        <taxon>Pleosporaceae</taxon>
        <taxon>Alternaria</taxon>
        <taxon>Alternaria sect. Porri</taxon>
    </lineage>
</organism>
<sequence>MCIAWAPYYTHGKQFLGSMCGLAKTVVSDLRLDKPAQPTGCPSLGPRVDNKELRTNEGSRALLAVFILCANVSIIFEYDLMLWSSQMEDACDVLNKDRESKEDGILVASARLAKIAISAAEVSRRAADDPSTARHAVIAIDPLILALGNFQKSLASECLQHWLIIGLVQTTQVAIYDLALLGLSTAEMAASHLAFESKRIEYLMELLRTCEACRDHALTGDVMSITAPSMLIWSYCCKVLYRLASIKEVPGWDPTIVQSTVDIVQCLEQLADIAERANAEYKAQTGEETLFAAAAETLRAIAPNWKLPTSEHDNVVDSAAEGWNVAIVGDMGMLDFSSDLWMPSAFNL</sequence>
<proteinExistence type="predicted"/>
<evidence type="ECO:0000256" key="5">
    <source>
        <dbReference type="ARBA" id="ARBA00023242"/>
    </source>
</evidence>
<evidence type="ECO:0000256" key="3">
    <source>
        <dbReference type="ARBA" id="ARBA00023125"/>
    </source>
</evidence>
<evidence type="ECO:0000256" key="1">
    <source>
        <dbReference type="ARBA" id="ARBA00004123"/>
    </source>
</evidence>
<comment type="subcellular location">
    <subcellularLocation>
        <location evidence="1">Nucleus</location>
    </subcellularLocation>
</comment>
<keyword evidence="5" id="KW-0539">Nucleus</keyword>
<keyword evidence="3" id="KW-0238">DNA-binding</keyword>
<reference evidence="6 7" key="1">
    <citation type="submission" date="2024-09" db="EMBL/GenBank/DDBJ databases">
        <title>T2T genomes of carrot and Alternaria dauci and their utility for understanding host-pathogen interaction during carrot leaf blight disease.</title>
        <authorList>
            <person name="Liu W."/>
            <person name="Xu S."/>
            <person name="Ou C."/>
            <person name="Liu X."/>
            <person name="Zhuang F."/>
            <person name="Deng X.W."/>
        </authorList>
    </citation>
    <scope>NUCLEOTIDE SEQUENCE [LARGE SCALE GENOMIC DNA]</scope>
    <source>
        <strain evidence="6 7">A2016</strain>
    </source>
</reference>
<comment type="caution">
    <text evidence="6">The sequence shown here is derived from an EMBL/GenBank/DDBJ whole genome shotgun (WGS) entry which is preliminary data.</text>
</comment>
<dbReference type="GeneID" id="96083339"/>
<evidence type="ECO:0000313" key="6">
    <source>
        <dbReference type="EMBL" id="KAL1798980.1"/>
    </source>
</evidence>
<dbReference type="EMBL" id="JBHGVX010000002">
    <property type="protein sequence ID" value="KAL1798980.1"/>
    <property type="molecule type" value="Genomic_DNA"/>
</dbReference>
<evidence type="ECO:0000313" key="7">
    <source>
        <dbReference type="Proteomes" id="UP001578633"/>
    </source>
</evidence>
<evidence type="ECO:0000256" key="4">
    <source>
        <dbReference type="ARBA" id="ARBA00023163"/>
    </source>
</evidence>
<gene>
    <name evidence="6" type="ORF">ACET3X_003017</name>
</gene>
<keyword evidence="2" id="KW-0805">Transcription regulation</keyword>
<dbReference type="Proteomes" id="UP001578633">
    <property type="component" value="Chromosome 2"/>
</dbReference>
<dbReference type="RefSeq" id="XP_069309564.1">
    <property type="nucleotide sequence ID" value="XM_069449824.1"/>
</dbReference>
<protein>
    <submittedName>
        <fullName evidence="6">Uncharacterized protein</fullName>
    </submittedName>
</protein>
<dbReference type="PANTHER" id="PTHR31845:SF32">
    <property type="entry name" value="MISCELLANEOUS ZN(II)2CYS6 TRANSCRIPTION FACTOR (EUROFUNG)-RELATED"/>
    <property type="match status" value="1"/>
</dbReference>
<dbReference type="InterPro" id="IPR051089">
    <property type="entry name" value="prtT"/>
</dbReference>
<keyword evidence="7" id="KW-1185">Reference proteome</keyword>
<evidence type="ECO:0000256" key="2">
    <source>
        <dbReference type="ARBA" id="ARBA00023015"/>
    </source>
</evidence>